<reference evidence="1" key="1">
    <citation type="submission" date="2021-01" db="EMBL/GenBank/DDBJ databases">
        <title>Diatom-associated Roseobacters Show Island Model of Population Structure.</title>
        <authorList>
            <person name="Qu L."/>
            <person name="Feng X."/>
            <person name="Chen Y."/>
            <person name="Li L."/>
            <person name="Wang X."/>
            <person name="Hu Z."/>
            <person name="Wang H."/>
            <person name="Luo H."/>
        </authorList>
    </citation>
    <scope>NUCLEOTIDE SEQUENCE</scope>
    <source>
        <strain evidence="1">SM26-45</strain>
    </source>
</reference>
<accession>A0A9Q2NYD0</accession>
<dbReference type="RefSeq" id="WP_231036253.1">
    <property type="nucleotide sequence ID" value="NZ_JAJNGX010000040.1"/>
</dbReference>
<sequence length="244" mass="26572">MTNYKVLQRSQSWYGEDIGIMILDAAYPCVPGNVGNATSFQFPVRYEEIEGASIDRLLNQRDPELIRPFIQAAKRLEARGVKAIAGACGFMALFQKEVSAAVNIPVGLSSLIQIPLIRAVCGGPVGIITANCEQLTATHFSACGIDLATPLFVTGMENCPEFSSAILQEKGSLDDDLIRTEAVKTAVKLQSENPEIRAILLECSDLPPYAADIQTATGLPVFDFNTLIRFLRDGVRQRAYQGNM</sequence>
<gene>
    <name evidence="1" type="ORF">JQX14_23335</name>
</gene>
<proteinExistence type="predicted"/>
<evidence type="ECO:0000313" key="2">
    <source>
        <dbReference type="Proteomes" id="UP000809337"/>
    </source>
</evidence>
<comment type="caution">
    <text evidence="1">The sequence shown here is derived from an EMBL/GenBank/DDBJ whole genome shotgun (WGS) entry which is preliminary data.</text>
</comment>
<dbReference type="NCBIfam" id="NF005679">
    <property type="entry name" value="PRK07475.1"/>
    <property type="match status" value="1"/>
</dbReference>
<dbReference type="AlphaFoldDB" id="A0A9Q2NYD0"/>
<dbReference type="Proteomes" id="UP000809337">
    <property type="component" value="Unassembled WGS sequence"/>
</dbReference>
<evidence type="ECO:0000313" key="1">
    <source>
        <dbReference type="EMBL" id="MBM2357488.1"/>
    </source>
</evidence>
<organism evidence="1 2">
    <name type="scientific">Pseudosulfitobacter pseudonitzschiae</name>
    <dbReference type="NCBI Taxonomy" id="1402135"/>
    <lineage>
        <taxon>Bacteria</taxon>
        <taxon>Pseudomonadati</taxon>
        <taxon>Pseudomonadota</taxon>
        <taxon>Alphaproteobacteria</taxon>
        <taxon>Rhodobacterales</taxon>
        <taxon>Roseobacteraceae</taxon>
        <taxon>Pseudosulfitobacter</taxon>
    </lineage>
</organism>
<name>A0A9Q2NYD0_9RHOB</name>
<protein>
    <submittedName>
        <fullName evidence="1">Aspartate/glutamate racemase family protein</fullName>
    </submittedName>
</protein>
<dbReference type="EMBL" id="JAFBWN010000040">
    <property type="protein sequence ID" value="MBM2357488.1"/>
    <property type="molecule type" value="Genomic_DNA"/>
</dbReference>